<evidence type="ECO:0000256" key="1">
    <source>
        <dbReference type="PROSITE-ProRule" id="PRU00182"/>
    </source>
</evidence>
<dbReference type="AlphaFoldDB" id="A0A1W2E892"/>
<dbReference type="STRING" id="937218.SAMN06297251_12284"/>
<dbReference type="PROSITE" id="PS50889">
    <property type="entry name" value="S4"/>
    <property type="match status" value="1"/>
</dbReference>
<keyword evidence="4" id="KW-1185">Reference proteome</keyword>
<dbReference type="InterPro" id="IPR036986">
    <property type="entry name" value="S4_RNA-bd_sf"/>
</dbReference>
<protein>
    <submittedName>
        <fullName evidence="3">Heat shock protein Hsp15</fullName>
    </submittedName>
</protein>
<dbReference type="InterPro" id="IPR002942">
    <property type="entry name" value="S4_RNA-bd"/>
</dbReference>
<dbReference type="EMBL" id="FWXR01000022">
    <property type="protein sequence ID" value="SMD05993.1"/>
    <property type="molecule type" value="Genomic_DNA"/>
</dbReference>
<accession>A0A1W2E892</accession>
<name>A0A1W2E892_9HYPH</name>
<feature type="domain" description="RNA-binding S4" evidence="2">
    <location>
        <begin position="19"/>
        <end position="82"/>
    </location>
</feature>
<dbReference type="SMART" id="SM00363">
    <property type="entry name" value="S4"/>
    <property type="match status" value="1"/>
</dbReference>
<organism evidence="3 4">
    <name type="scientific">Fulvimarina manganoxydans</name>
    <dbReference type="NCBI Taxonomy" id="937218"/>
    <lineage>
        <taxon>Bacteria</taxon>
        <taxon>Pseudomonadati</taxon>
        <taxon>Pseudomonadota</taxon>
        <taxon>Alphaproteobacteria</taxon>
        <taxon>Hyphomicrobiales</taxon>
        <taxon>Aurantimonadaceae</taxon>
        <taxon>Fulvimarina</taxon>
    </lineage>
</organism>
<dbReference type="RefSeq" id="WP_084412051.1">
    <property type="nucleotide sequence ID" value="NZ_FWXR01000022.1"/>
</dbReference>
<reference evidence="3 4" key="1">
    <citation type="submission" date="2017-04" db="EMBL/GenBank/DDBJ databases">
        <authorList>
            <person name="Afonso C.L."/>
            <person name="Miller P.J."/>
            <person name="Scott M.A."/>
            <person name="Spackman E."/>
            <person name="Goraichik I."/>
            <person name="Dimitrov K.M."/>
            <person name="Suarez D.L."/>
            <person name="Swayne D.E."/>
        </authorList>
    </citation>
    <scope>NUCLEOTIDE SEQUENCE [LARGE SCALE GENOMIC DNA]</scope>
    <source>
        <strain evidence="3 4">CGMCC 1.10972</strain>
    </source>
</reference>
<gene>
    <name evidence="3" type="ORF">SAMN06297251_12284</name>
</gene>
<dbReference type="Proteomes" id="UP000192656">
    <property type="component" value="Unassembled WGS sequence"/>
</dbReference>
<sequence length="121" mass="13185">MANKAVSRDAAGEPAASAQRIDKWLVFARIVKTRSIAQKLVEGRKVRLNRDKIDNPARNLRVGDVLTVSYGGRVRVLKVEGFAERRGPPGEAQGLYVDLSPDIATSEQDAPEIGEDAEDEA</sequence>
<dbReference type="GO" id="GO:0003723">
    <property type="term" value="F:RNA binding"/>
    <property type="evidence" value="ECO:0007669"/>
    <property type="project" value="UniProtKB-KW"/>
</dbReference>
<evidence type="ECO:0000313" key="4">
    <source>
        <dbReference type="Proteomes" id="UP000192656"/>
    </source>
</evidence>
<dbReference type="Gene3D" id="3.10.290.10">
    <property type="entry name" value="RNA-binding S4 domain"/>
    <property type="match status" value="1"/>
</dbReference>
<proteinExistence type="predicted"/>
<dbReference type="SUPFAM" id="SSF55174">
    <property type="entry name" value="Alpha-L RNA-binding motif"/>
    <property type="match status" value="1"/>
</dbReference>
<keyword evidence="3" id="KW-0346">Stress response</keyword>
<evidence type="ECO:0000313" key="3">
    <source>
        <dbReference type="EMBL" id="SMD05993.1"/>
    </source>
</evidence>
<evidence type="ECO:0000259" key="2">
    <source>
        <dbReference type="SMART" id="SM00363"/>
    </source>
</evidence>
<dbReference type="CDD" id="cd00165">
    <property type="entry name" value="S4"/>
    <property type="match status" value="1"/>
</dbReference>
<keyword evidence="1" id="KW-0694">RNA-binding</keyword>
<dbReference type="OrthoDB" id="9797176at2"/>
<dbReference type="Pfam" id="PF01479">
    <property type="entry name" value="S4"/>
    <property type="match status" value="1"/>
</dbReference>